<dbReference type="RefSeq" id="WP_379595966.1">
    <property type="nucleotide sequence ID" value="NZ_JBHUDE010000009.1"/>
</dbReference>
<dbReference type="InterPro" id="IPR027417">
    <property type="entry name" value="P-loop_NTPase"/>
</dbReference>
<keyword evidence="2" id="KW-0808">Transferase</keyword>
<keyword evidence="3" id="KW-1185">Reference proteome</keyword>
<dbReference type="PANTHER" id="PTHR10285">
    <property type="entry name" value="URIDINE KINASE"/>
    <property type="match status" value="1"/>
</dbReference>
<organism evidence="2 3">
    <name type="scientific">Oceanobacillus luteolus</name>
    <dbReference type="NCBI Taxonomy" id="1274358"/>
    <lineage>
        <taxon>Bacteria</taxon>
        <taxon>Bacillati</taxon>
        <taxon>Bacillota</taxon>
        <taxon>Bacilli</taxon>
        <taxon>Bacillales</taxon>
        <taxon>Bacillaceae</taxon>
        <taxon>Oceanobacillus</taxon>
    </lineage>
</organism>
<dbReference type="SUPFAM" id="SSF52540">
    <property type="entry name" value="P-loop containing nucleoside triphosphate hydrolases"/>
    <property type="match status" value="1"/>
</dbReference>
<keyword evidence="2" id="KW-0418">Kinase</keyword>
<protein>
    <submittedName>
        <fullName evidence="2">Kinase</fullName>
    </submittedName>
</protein>
<name>A0ABW4HN19_9BACI</name>
<reference evidence="3" key="1">
    <citation type="journal article" date="2019" name="Int. J. Syst. Evol. Microbiol.">
        <title>The Global Catalogue of Microorganisms (GCM) 10K type strain sequencing project: providing services to taxonomists for standard genome sequencing and annotation.</title>
        <authorList>
            <consortium name="The Broad Institute Genomics Platform"/>
            <consortium name="The Broad Institute Genome Sequencing Center for Infectious Disease"/>
            <person name="Wu L."/>
            <person name="Ma J."/>
        </authorList>
    </citation>
    <scope>NUCLEOTIDE SEQUENCE [LARGE SCALE GENOMIC DNA]</scope>
    <source>
        <strain evidence="3">CGMCC 1.12376</strain>
    </source>
</reference>
<dbReference type="InterPro" id="IPR006083">
    <property type="entry name" value="PRK/URK"/>
</dbReference>
<gene>
    <name evidence="2" type="ORF">ACFSBH_02840</name>
</gene>
<evidence type="ECO:0000313" key="3">
    <source>
        <dbReference type="Proteomes" id="UP001597221"/>
    </source>
</evidence>
<sequence length="208" mass="25023">MVECDELINDIRTNFRNKSMKRPYLVGIDGLGGAGKTTLVHQLMSRLQKYCPVVIIRLDDHIVERNKRYGTGREEWYEYYYLQWDISMLTEELFMKIHENCSCLTLPFYDKSNDTYTMKDIPTPTNSIVIIEGVFNQRIEWIGYYDFTVFVDCPRDIRYERVLQRDTYIGSREKILDKYRKRYWLAEEHYLEVVKPEMTADKIYRVNS</sequence>
<evidence type="ECO:0000313" key="2">
    <source>
        <dbReference type="EMBL" id="MFD1606600.1"/>
    </source>
</evidence>
<proteinExistence type="predicted"/>
<accession>A0ABW4HN19</accession>
<feature type="domain" description="Phosphoribulokinase/uridine kinase" evidence="1">
    <location>
        <begin position="26"/>
        <end position="199"/>
    </location>
</feature>
<dbReference type="GO" id="GO:0016301">
    <property type="term" value="F:kinase activity"/>
    <property type="evidence" value="ECO:0007669"/>
    <property type="project" value="UniProtKB-KW"/>
</dbReference>
<dbReference type="Proteomes" id="UP001597221">
    <property type="component" value="Unassembled WGS sequence"/>
</dbReference>
<evidence type="ECO:0000259" key="1">
    <source>
        <dbReference type="Pfam" id="PF00485"/>
    </source>
</evidence>
<dbReference type="EMBL" id="JBHUDE010000009">
    <property type="protein sequence ID" value="MFD1606600.1"/>
    <property type="molecule type" value="Genomic_DNA"/>
</dbReference>
<dbReference type="Pfam" id="PF00485">
    <property type="entry name" value="PRK"/>
    <property type="match status" value="1"/>
</dbReference>
<comment type="caution">
    <text evidence="2">The sequence shown here is derived from an EMBL/GenBank/DDBJ whole genome shotgun (WGS) entry which is preliminary data.</text>
</comment>
<dbReference type="Gene3D" id="3.40.50.300">
    <property type="entry name" value="P-loop containing nucleotide triphosphate hydrolases"/>
    <property type="match status" value="1"/>
</dbReference>
<dbReference type="NCBIfam" id="NF005807">
    <property type="entry name" value="PRK07667.1"/>
    <property type="match status" value="1"/>
</dbReference>